<evidence type="ECO:0000256" key="2">
    <source>
        <dbReference type="ARBA" id="ARBA00005594"/>
    </source>
</evidence>
<evidence type="ECO:0000313" key="15">
    <source>
        <dbReference type="EMBL" id="JAP46492.1"/>
    </source>
</evidence>
<name>A0A0X3PEE3_SCHSO</name>
<dbReference type="SMART" id="SM01016">
    <property type="entry name" value="Arg_tRNA_synt_N"/>
    <property type="match status" value="1"/>
</dbReference>
<dbReference type="PANTHER" id="PTHR11956:SF5">
    <property type="entry name" value="ARGININE--TRNA LIGASE, CYTOPLASMIC"/>
    <property type="match status" value="1"/>
</dbReference>
<evidence type="ECO:0000256" key="1">
    <source>
        <dbReference type="ARBA" id="ARBA00004514"/>
    </source>
</evidence>
<keyword evidence="5 12" id="KW-0436">Ligase</keyword>
<gene>
    <name evidence="15" type="ORF">TR107003</name>
</gene>
<evidence type="ECO:0000256" key="11">
    <source>
        <dbReference type="ARBA" id="ARBA00049339"/>
    </source>
</evidence>
<dbReference type="Gene3D" id="3.30.1360.70">
    <property type="entry name" value="Arginyl tRNA synthetase N-terminal domain"/>
    <property type="match status" value="1"/>
</dbReference>
<dbReference type="InterPro" id="IPR036695">
    <property type="entry name" value="Arg-tRNA-synth_N_sf"/>
</dbReference>
<protein>
    <recommendedName>
        <fullName evidence="3">arginine--tRNA ligase</fullName>
        <ecNumber evidence="3">6.1.1.19</ecNumber>
    </recommendedName>
    <alternativeName>
        <fullName evidence="10">Arginyl-tRNA synthetase</fullName>
    </alternativeName>
</protein>
<evidence type="ECO:0000256" key="10">
    <source>
        <dbReference type="ARBA" id="ARBA00033033"/>
    </source>
</evidence>
<evidence type="ECO:0000256" key="9">
    <source>
        <dbReference type="ARBA" id="ARBA00023146"/>
    </source>
</evidence>
<proteinExistence type="inferred from homology"/>
<feature type="non-terminal residue" evidence="15">
    <location>
        <position position="1"/>
    </location>
</feature>
<keyword evidence="4" id="KW-0963">Cytoplasm</keyword>
<evidence type="ECO:0000256" key="7">
    <source>
        <dbReference type="ARBA" id="ARBA00022840"/>
    </source>
</evidence>
<dbReference type="FunFam" id="1.10.730.10:FF:000064">
    <property type="entry name" value="Probable arginine--tRNA ligase, cytoplasmic"/>
    <property type="match status" value="1"/>
</dbReference>
<organism evidence="15">
    <name type="scientific">Schistocephalus solidus</name>
    <name type="common">Tapeworm</name>
    <dbReference type="NCBI Taxonomy" id="70667"/>
    <lineage>
        <taxon>Eukaryota</taxon>
        <taxon>Metazoa</taxon>
        <taxon>Spiralia</taxon>
        <taxon>Lophotrochozoa</taxon>
        <taxon>Platyhelminthes</taxon>
        <taxon>Cestoda</taxon>
        <taxon>Eucestoda</taxon>
        <taxon>Diphyllobothriidea</taxon>
        <taxon>Diphyllobothriidae</taxon>
        <taxon>Schistocephalus</taxon>
    </lineage>
</organism>
<comment type="similarity">
    <text evidence="2 12">Belongs to the class-I aminoacyl-tRNA synthetase family.</text>
</comment>
<dbReference type="FunFam" id="3.30.1360.70:FF:000002">
    <property type="entry name" value="arginine--tRNA ligase, cytoplasmic"/>
    <property type="match status" value="1"/>
</dbReference>
<dbReference type="Gene3D" id="1.10.730.10">
    <property type="entry name" value="Isoleucyl-tRNA Synthetase, Domain 1"/>
    <property type="match status" value="1"/>
</dbReference>
<keyword evidence="9 12" id="KW-0030">Aminoacyl-tRNA synthetase</keyword>
<feature type="domain" description="DALR anticodon binding" evidence="13">
    <location>
        <begin position="547"/>
        <end position="673"/>
    </location>
</feature>
<dbReference type="SUPFAM" id="SSF55190">
    <property type="entry name" value="Arginyl-tRNA synthetase (ArgRS), N-terminal 'additional' domain"/>
    <property type="match status" value="1"/>
</dbReference>
<feature type="domain" description="Arginyl tRNA synthetase N-terminal" evidence="14">
    <location>
        <begin position="90"/>
        <end position="178"/>
    </location>
</feature>
<dbReference type="InterPro" id="IPR001412">
    <property type="entry name" value="aa-tRNA-synth_I_CS"/>
</dbReference>
<keyword evidence="7 12" id="KW-0067">ATP-binding</keyword>
<dbReference type="CDD" id="cd00671">
    <property type="entry name" value="ArgRS_core"/>
    <property type="match status" value="1"/>
</dbReference>
<dbReference type="EMBL" id="GEEE01016733">
    <property type="protein sequence ID" value="JAP46492.1"/>
    <property type="molecule type" value="Transcribed_RNA"/>
</dbReference>
<dbReference type="InterPro" id="IPR005148">
    <property type="entry name" value="Arg-tRNA-synth_N"/>
</dbReference>
<dbReference type="Pfam" id="PF00750">
    <property type="entry name" value="tRNA-synt_1d"/>
    <property type="match status" value="1"/>
</dbReference>
<dbReference type="Gene3D" id="3.40.50.620">
    <property type="entry name" value="HUPs"/>
    <property type="match status" value="1"/>
</dbReference>
<dbReference type="GO" id="GO:0017101">
    <property type="term" value="C:aminoacyl-tRNA synthetase multienzyme complex"/>
    <property type="evidence" value="ECO:0007669"/>
    <property type="project" value="UniProtKB-ARBA"/>
</dbReference>
<dbReference type="InterPro" id="IPR008909">
    <property type="entry name" value="DALR_anticod-bd"/>
</dbReference>
<reference evidence="15" key="1">
    <citation type="submission" date="2016-01" db="EMBL/GenBank/DDBJ databases">
        <title>Reference transcriptome for the parasite Schistocephalus solidus: insights into the molecular evolution of parasitism.</title>
        <authorList>
            <person name="Hebert F.O."/>
            <person name="Grambauer S."/>
            <person name="Barber I."/>
            <person name="Landry C.R."/>
            <person name="Aubin-Horth N."/>
        </authorList>
    </citation>
    <scope>NUCLEOTIDE SEQUENCE</scope>
</reference>
<dbReference type="PROSITE" id="PS00178">
    <property type="entry name" value="AA_TRNA_LIGASE_I"/>
    <property type="match status" value="1"/>
</dbReference>
<evidence type="ECO:0000259" key="13">
    <source>
        <dbReference type="SMART" id="SM00836"/>
    </source>
</evidence>
<dbReference type="InterPro" id="IPR014729">
    <property type="entry name" value="Rossmann-like_a/b/a_fold"/>
</dbReference>
<sequence length="673" mass="76261">LIAASNIAPISLWCAPLLCSRFSFSQPLTMEKVVGSLEEKLNDTLSLPKYARLNELMAENEKLLYRKGQLEKAIESTRQNLASHQVCISKALVAIFDAAIRAAFPHLGKVDVIINSGTNPKFGDYQCNNALSLAKEISASGTKTTPQEVSEMIRKCLPETPLIEKTEVAGPGFINIYISKAFVSEEISKLVRLGFTLPPPLRKLKVIVDMSSPNIAKEMHVGHLRSTIIGESVSRLLAFLGHDILKLNHLGDWGTQFGMLIAHLHDTFKDLGDQPLPVSDLQTFYKASKKRFDEDEEFKKRAYEAVVKLQAHDPLYIRDWNKICDISKREFNEIYRRMDIKDLVPRGESFYQSRMESLVAALQSKNLLENDDGRQILRTDNSQVPLIIVKSDGGFTYDTSDLTAIRQRIQEEGADRIIYVVDSGQSMHFNILFAAAEKCGFLEPHRVTAEHIGFGLVLGEDKKKFKTRSGKTVKLIDLLNEGIERSLNKLKEKGRDKELTPEEQQTAAEAVAYGCIKYADLSHNRNNDYIFSFDKMLDDRGNTAAYLLYAYTRIRSIVRKTGWSPEKLEAVRKSAHVVLNHPSELKLAKTLCRLPEVLYRLQTELLFHKLCDYLYEVSCVFTEFYDSCYCIEQDRKTGDIVKIDESRIILCEATATIMKCCFDILGIRTVEKM</sequence>
<dbReference type="PANTHER" id="PTHR11956">
    <property type="entry name" value="ARGINYL-TRNA SYNTHETASE"/>
    <property type="match status" value="1"/>
</dbReference>
<dbReference type="AlphaFoldDB" id="A0A0X3PEE3"/>
<evidence type="ECO:0000259" key="14">
    <source>
        <dbReference type="SMART" id="SM01016"/>
    </source>
</evidence>
<dbReference type="InterPro" id="IPR009080">
    <property type="entry name" value="tRNAsynth_Ia_anticodon-bd"/>
</dbReference>
<comment type="subcellular location">
    <subcellularLocation>
        <location evidence="1">Cytoplasm</location>
        <location evidence="1">Cytosol</location>
    </subcellularLocation>
</comment>
<comment type="catalytic activity">
    <reaction evidence="11">
        <text>tRNA(Arg) + L-arginine + ATP = L-arginyl-tRNA(Arg) + AMP + diphosphate</text>
        <dbReference type="Rhea" id="RHEA:20301"/>
        <dbReference type="Rhea" id="RHEA-COMP:9658"/>
        <dbReference type="Rhea" id="RHEA-COMP:9673"/>
        <dbReference type="ChEBI" id="CHEBI:30616"/>
        <dbReference type="ChEBI" id="CHEBI:32682"/>
        <dbReference type="ChEBI" id="CHEBI:33019"/>
        <dbReference type="ChEBI" id="CHEBI:78442"/>
        <dbReference type="ChEBI" id="CHEBI:78513"/>
        <dbReference type="ChEBI" id="CHEBI:456215"/>
        <dbReference type="EC" id="6.1.1.19"/>
    </reaction>
</comment>
<dbReference type="FunFam" id="3.40.50.620:FF:000084">
    <property type="entry name" value="arginine--tRNA ligase, cytoplasmic"/>
    <property type="match status" value="1"/>
</dbReference>
<dbReference type="SUPFAM" id="SSF47323">
    <property type="entry name" value="Anticodon-binding domain of a subclass of class I aminoacyl-tRNA synthetases"/>
    <property type="match status" value="1"/>
</dbReference>
<evidence type="ECO:0000256" key="3">
    <source>
        <dbReference type="ARBA" id="ARBA00012837"/>
    </source>
</evidence>
<evidence type="ECO:0000256" key="8">
    <source>
        <dbReference type="ARBA" id="ARBA00022917"/>
    </source>
</evidence>
<dbReference type="GO" id="GO:0005829">
    <property type="term" value="C:cytosol"/>
    <property type="evidence" value="ECO:0007669"/>
    <property type="project" value="UniProtKB-SubCell"/>
</dbReference>
<dbReference type="SMART" id="SM00836">
    <property type="entry name" value="DALR_1"/>
    <property type="match status" value="1"/>
</dbReference>
<dbReference type="EC" id="6.1.1.19" evidence="3"/>
<dbReference type="SUPFAM" id="SSF52374">
    <property type="entry name" value="Nucleotidylyl transferase"/>
    <property type="match status" value="1"/>
</dbReference>
<evidence type="ECO:0000256" key="4">
    <source>
        <dbReference type="ARBA" id="ARBA00022490"/>
    </source>
</evidence>
<dbReference type="PRINTS" id="PR01038">
    <property type="entry name" value="TRNASYNTHARG"/>
</dbReference>
<dbReference type="InterPro" id="IPR001278">
    <property type="entry name" value="Arg-tRNA-ligase"/>
</dbReference>
<dbReference type="NCBIfam" id="TIGR00456">
    <property type="entry name" value="argS"/>
    <property type="match status" value="1"/>
</dbReference>
<dbReference type="Pfam" id="PF03485">
    <property type="entry name" value="Arg_tRNA_synt_N"/>
    <property type="match status" value="1"/>
</dbReference>
<dbReference type="HAMAP" id="MF_00123">
    <property type="entry name" value="Arg_tRNA_synth"/>
    <property type="match status" value="1"/>
</dbReference>
<keyword evidence="6 12" id="KW-0547">Nucleotide-binding</keyword>
<evidence type="ECO:0000256" key="6">
    <source>
        <dbReference type="ARBA" id="ARBA00022741"/>
    </source>
</evidence>
<dbReference type="GO" id="GO:0005524">
    <property type="term" value="F:ATP binding"/>
    <property type="evidence" value="ECO:0007669"/>
    <property type="project" value="UniProtKB-KW"/>
</dbReference>
<dbReference type="InterPro" id="IPR035684">
    <property type="entry name" value="ArgRS_core"/>
</dbReference>
<evidence type="ECO:0000256" key="5">
    <source>
        <dbReference type="ARBA" id="ARBA00022598"/>
    </source>
</evidence>
<dbReference type="Pfam" id="PF05746">
    <property type="entry name" value="DALR_1"/>
    <property type="match status" value="1"/>
</dbReference>
<dbReference type="GO" id="GO:0006420">
    <property type="term" value="P:arginyl-tRNA aminoacylation"/>
    <property type="evidence" value="ECO:0007669"/>
    <property type="project" value="InterPro"/>
</dbReference>
<keyword evidence="8 12" id="KW-0648">Protein biosynthesis</keyword>
<evidence type="ECO:0000256" key="12">
    <source>
        <dbReference type="RuleBase" id="RU363038"/>
    </source>
</evidence>
<dbReference type="GO" id="GO:0004814">
    <property type="term" value="F:arginine-tRNA ligase activity"/>
    <property type="evidence" value="ECO:0007669"/>
    <property type="project" value="UniProtKB-EC"/>
</dbReference>
<accession>A0A0X3PEE3</accession>